<comment type="catalytic activity">
    <reaction evidence="1">
        <text>ATP + protein L-histidine = ADP + protein N-phospho-L-histidine.</text>
        <dbReference type="EC" id="2.7.13.3"/>
    </reaction>
</comment>
<evidence type="ECO:0000256" key="7">
    <source>
        <dbReference type="ARBA" id="ARBA00022777"/>
    </source>
</evidence>
<dbReference type="CDD" id="cd06225">
    <property type="entry name" value="HAMP"/>
    <property type="match status" value="1"/>
</dbReference>
<dbReference type="SMART" id="SM00388">
    <property type="entry name" value="HisKA"/>
    <property type="match status" value="1"/>
</dbReference>
<dbReference type="FunFam" id="1.10.287.130:FF:000010">
    <property type="entry name" value="Two-component sensor histidine kinase"/>
    <property type="match status" value="1"/>
</dbReference>
<evidence type="ECO:0000256" key="8">
    <source>
        <dbReference type="ARBA" id="ARBA00022989"/>
    </source>
</evidence>
<dbReference type="EC" id="2.7.13.3" evidence="3"/>
<evidence type="ECO:0000256" key="9">
    <source>
        <dbReference type="ARBA" id="ARBA00023012"/>
    </source>
</evidence>
<dbReference type="Gene3D" id="3.30.565.10">
    <property type="entry name" value="Histidine kinase-like ATPase, C-terminal domain"/>
    <property type="match status" value="1"/>
</dbReference>
<keyword evidence="6 12" id="KW-0812">Transmembrane</keyword>
<dbReference type="InterPro" id="IPR050736">
    <property type="entry name" value="Sensor_HK_Regulatory"/>
</dbReference>
<dbReference type="Pfam" id="PF02518">
    <property type="entry name" value="HATPase_c"/>
    <property type="match status" value="1"/>
</dbReference>
<dbReference type="AlphaFoldDB" id="A0A2A6FMR8"/>
<dbReference type="SMART" id="SM00304">
    <property type="entry name" value="HAMP"/>
    <property type="match status" value="1"/>
</dbReference>
<dbReference type="InterPro" id="IPR036097">
    <property type="entry name" value="HisK_dim/P_sf"/>
</dbReference>
<evidence type="ECO:0000259" key="14">
    <source>
        <dbReference type="PROSITE" id="PS50885"/>
    </source>
</evidence>
<dbReference type="InterPro" id="IPR036890">
    <property type="entry name" value="HATPase_C_sf"/>
</dbReference>
<dbReference type="SUPFAM" id="SSF55874">
    <property type="entry name" value="ATPase domain of HSP90 chaperone/DNA topoisomerase II/histidine kinase"/>
    <property type="match status" value="1"/>
</dbReference>
<dbReference type="SUPFAM" id="SSF158472">
    <property type="entry name" value="HAMP domain-like"/>
    <property type="match status" value="1"/>
</dbReference>
<keyword evidence="8 12" id="KW-1133">Transmembrane helix</keyword>
<evidence type="ECO:0000256" key="5">
    <source>
        <dbReference type="ARBA" id="ARBA00022679"/>
    </source>
</evidence>
<comment type="subcellular location">
    <subcellularLocation>
        <location evidence="2">Cell membrane</location>
    </subcellularLocation>
</comment>
<feature type="transmembrane region" description="Helical" evidence="12">
    <location>
        <begin position="212"/>
        <end position="234"/>
    </location>
</feature>
<name>A0A2A6FMR8_9MICO</name>
<feature type="domain" description="Histidine kinase" evidence="13">
    <location>
        <begin position="298"/>
        <end position="515"/>
    </location>
</feature>
<proteinExistence type="predicted"/>
<dbReference type="InterPro" id="IPR003660">
    <property type="entry name" value="HAMP_dom"/>
</dbReference>
<dbReference type="InterPro" id="IPR003594">
    <property type="entry name" value="HATPase_dom"/>
</dbReference>
<dbReference type="GO" id="GO:0000155">
    <property type="term" value="F:phosphorelay sensor kinase activity"/>
    <property type="evidence" value="ECO:0007669"/>
    <property type="project" value="InterPro"/>
</dbReference>
<organism evidence="15 16">
    <name type="scientific">Candidatus Lumbricidiphila eiseniae</name>
    <dbReference type="NCBI Taxonomy" id="1969409"/>
    <lineage>
        <taxon>Bacteria</taxon>
        <taxon>Bacillati</taxon>
        <taxon>Actinomycetota</taxon>
        <taxon>Actinomycetes</taxon>
        <taxon>Micrococcales</taxon>
        <taxon>Microbacteriaceae</taxon>
        <taxon>Candidatus Lumbricidiphila</taxon>
    </lineage>
</organism>
<evidence type="ECO:0000256" key="10">
    <source>
        <dbReference type="ARBA" id="ARBA00035305"/>
    </source>
</evidence>
<dbReference type="CDD" id="cd00082">
    <property type="entry name" value="HisKA"/>
    <property type="match status" value="1"/>
</dbReference>
<dbReference type="InterPro" id="IPR003661">
    <property type="entry name" value="HisK_dim/P_dom"/>
</dbReference>
<dbReference type="GO" id="GO:0005886">
    <property type="term" value="C:plasma membrane"/>
    <property type="evidence" value="ECO:0007669"/>
    <property type="project" value="UniProtKB-SubCell"/>
</dbReference>
<keyword evidence="9" id="KW-0902">Two-component regulatory system</keyword>
<feature type="domain" description="HAMP" evidence="14">
    <location>
        <begin position="231"/>
        <end position="283"/>
    </location>
</feature>
<evidence type="ECO:0000256" key="11">
    <source>
        <dbReference type="SAM" id="MobiDB-lite"/>
    </source>
</evidence>
<reference evidence="16" key="1">
    <citation type="submission" date="2017-03" db="EMBL/GenBank/DDBJ databases">
        <authorList>
            <person name="Lund M.B."/>
        </authorList>
    </citation>
    <scope>NUCLEOTIDE SEQUENCE [LARGE SCALE GENOMIC DNA]</scope>
</reference>
<dbReference type="Pfam" id="PF00672">
    <property type="entry name" value="HAMP"/>
    <property type="match status" value="1"/>
</dbReference>
<evidence type="ECO:0000256" key="3">
    <source>
        <dbReference type="ARBA" id="ARBA00012438"/>
    </source>
</evidence>
<dbReference type="InterPro" id="IPR047669">
    <property type="entry name" value="MtrAB_MtrB"/>
</dbReference>
<dbReference type="PRINTS" id="PR00344">
    <property type="entry name" value="BCTRLSENSOR"/>
</dbReference>
<keyword evidence="5" id="KW-0808">Transferase</keyword>
<keyword evidence="7 15" id="KW-0418">Kinase</keyword>
<evidence type="ECO:0000313" key="15">
    <source>
        <dbReference type="EMBL" id="PDQ34182.1"/>
    </source>
</evidence>
<dbReference type="PANTHER" id="PTHR43711:SF1">
    <property type="entry name" value="HISTIDINE KINASE 1"/>
    <property type="match status" value="1"/>
</dbReference>
<protein>
    <recommendedName>
        <fullName evidence="10">Sensor histidine kinase MtrB</fullName>
        <ecNumber evidence="3">2.7.13.3</ecNumber>
    </recommendedName>
</protein>
<feature type="region of interest" description="Disordered" evidence="11">
    <location>
        <begin position="518"/>
        <end position="538"/>
    </location>
</feature>
<dbReference type="PROSITE" id="PS50885">
    <property type="entry name" value="HAMP"/>
    <property type="match status" value="1"/>
</dbReference>
<sequence length="555" mass="59515">MSQTWVRPLLAGNTWREVPRRAVTLWRRSLQVRTVVMTFLLSGLAILVIGISISLSISANLFQSLLDRVLIDSNNATTAAQRILDSSDAADRAALQSLMGSTVSTVQVISGSNSIAYFRESSSVGSAIAPPDQVSPVLASVITGELRHRVQQSSGKQFWQSVSLTSVDGVTNPGVVVGSDIRVPGAGTYELYIGYNFAEGEQTLSFMQSTGVIGAVGLLVLLTVIIFLVVRWVIEPVQRVAAISRQLAQGELGVRLPIKGDDELASLAASFNGMADSLQARIGELADLSIVQQRFVSDVSHELRTPLTTIRLASDVLYEQRRDFVGPTSRTVELLHTQTVRFESLLVDLLEISRYDAGSVQLERQSANIVRIAADAIESVTGLAAGVGSEILLRAPGGWLDTDVDPRRIRRIVLNLLGNAIEHGEGHPIVVSVDSNEKSVALTVRDYGLGMSEEQMGRVFDRFWRADPSRTRTIGGAGLGLAISKEDALAHGGGLDLWSELGVGTVFRLTLPRTADATPADSPLPLVPSDPEATGPGRFSVLTARHADGKRAADA</sequence>
<dbReference type="EMBL" id="NAEP01000068">
    <property type="protein sequence ID" value="PDQ34182.1"/>
    <property type="molecule type" value="Genomic_DNA"/>
</dbReference>
<evidence type="ECO:0000256" key="12">
    <source>
        <dbReference type="SAM" id="Phobius"/>
    </source>
</evidence>
<evidence type="ECO:0000256" key="2">
    <source>
        <dbReference type="ARBA" id="ARBA00004236"/>
    </source>
</evidence>
<dbReference type="Proteomes" id="UP000219994">
    <property type="component" value="Unassembled WGS sequence"/>
</dbReference>
<dbReference type="CDD" id="cd00075">
    <property type="entry name" value="HATPase"/>
    <property type="match status" value="1"/>
</dbReference>
<dbReference type="Gene3D" id="6.10.340.10">
    <property type="match status" value="1"/>
</dbReference>
<comment type="caution">
    <text evidence="15">The sequence shown here is derived from an EMBL/GenBank/DDBJ whole genome shotgun (WGS) entry which is preliminary data.</text>
</comment>
<dbReference type="SUPFAM" id="SSF47384">
    <property type="entry name" value="Homodimeric domain of signal transducing histidine kinase"/>
    <property type="match status" value="1"/>
</dbReference>
<dbReference type="NCBIfam" id="NF040691">
    <property type="entry name" value="MtrAB_MtrB"/>
    <property type="match status" value="1"/>
</dbReference>
<evidence type="ECO:0000256" key="4">
    <source>
        <dbReference type="ARBA" id="ARBA00022553"/>
    </source>
</evidence>
<evidence type="ECO:0000256" key="1">
    <source>
        <dbReference type="ARBA" id="ARBA00000085"/>
    </source>
</evidence>
<dbReference type="PANTHER" id="PTHR43711">
    <property type="entry name" value="TWO-COMPONENT HISTIDINE KINASE"/>
    <property type="match status" value="1"/>
</dbReference>
<dbReference type="Gene3D" id="1.10.287.130">
    <property type="match status" value="1"/>
</dbReference>
<evidence type="ECO:0000313" key="16">
    <source>
        <dbReference type="Proteomes" id="UP000219994"/>
    </source>
</evidence>
<accession>A0A2A6FMR8</accession>
<evidence type="ECO:0000256" key="6">
    <source>
        <dbReference type="ARBA" id="ARBA00022692"/>
    </source>
</evidence>
<keyword evidence="12" id="KW-0472">Membrane</keyword>
<gene>
    <name evidence="15" type="ORF">B5766_12725</name>
</gene>
<keyword evidence="4" id="KW-0597">Phosphoprotein</keyword>
<dbReference type="SMART" id="SM00387">
    <property type="entry name" value="HATPase_c"/>
    <property type="match status" value="1"/>
</dbReference>
<dbReference type="PROSITE" id="PS50109">
    <property type="entry name" value="HIS_KIN"/>
    <property type="match status" value="1"/>
</dbReference>
<evidence type="ECO:0000259" key="13">
    <source>
        <dbReference type="PROSITE" id="PS50109"/>
    </source>
</evidence>
<dbReference type="Pfam" id="PF00512">
    <property type="entry name" value="HisKA"/>
    <property type="match status" value="1"/>
</dbReference>
<dbReference type="InterPro" id="IPR005467">
    <property type="entry name" value="His_kinase_dom"/>
</dbReference>
<dbReference type="InterPro" id="IPR004358">
    <property type="entry name" value="Sig_transdc_His_kin-like_C"/>
</dbReference>
<feature type="transmembrane region" description="Helical" evidence="12">
    <location>
        <begin position="35"/>
        <end position="62"/>
    </location>
</feature>